<reference evidence="2 3" key="1">
    <citation type="submission" date="2020-08" db="EMBL/GenBank/DDBJ databases">
        <title>A Genomic Blueprint of the Chicken Gut Microbiome.</title>
        <authorList>
            <person name="Gilroy R."/>
            <person name="Ravi A."/>
            <person name="Getino M."/>
            <person name="Pursley I."/>
            <person name="Horton D.L."/>
            <person name="Alikhan N.-F."/>
            <person name="Baker D."/>
            <person name="Gharbi K."/>
            <person name="Hall N."/>
            <person name="Watson M."/>
            <person name="Adriaenssens E.M."/>
            <person name="Foster-Nyarko E."/>
            <person name="Jarju S."/>
            <person name="Secka A."/>
            <person name="Antonio M."/>
            <person name="Oren A."/>
            <person name="Chaudhuri R."/>
            <person name="La Ragione R.M."/>
            <person name="Hildebrand F."/>
            <person name="Pallen M.J."/>
        </authorList>
    </citation>
    <scope>NUCLEOTIDE SEQUENCE [LARGE SCALE GENOMIC DNA]</scope>
    <source>
        <strain evidence="2 3">Sa4CUA7</strain>
    </source>
</reference>
<protein>
    <submittedName>
        <fullName evidence="2">YesL family protein</fullName>
    </submittedName>
</protein>
<feature type="transmembrane region" description="Helical" evidence="1">
    <location>
        <begin position="75"/>
        <end position="97"/>
    </location>
</feature>
<feature type="transmembrane region" description="Helical" evidence="1">
    <location>
        <begin position="169"/>
        <end position="189"/>
    </location>
</feature>
<keyword evidence="3" id="KW-1185">Reference proteome</keyword>
<feature type="transmembrane region" description="Helical" evidence="1">
    <location>
        <begin position="138"/>
        <end position="163"/>
    </location>
</feature>
<dbReference type="RefSeq" id="WP_191717489.1">
    <property type="nucleotide sequence ID" value="NZ_JACSQP010000001.1"/>
</dbReference>
<feature type="transmembrane region" description="Helical" evidence="1">
    <location>
        <begin position="103"/>
        <end position="126"/>
    </location>
</feature>
<proteinExistence type="predicted"/>
<name>A0ABR8RZ42_9MICO</name>
<keyword evidence="1" id="KW-0472">Membrane</keyword>
<keyword evidence="1" id="KW-0812">Transmembrane</keyword>
<gene>
    <name evidence="2" type="ORF">H9651_02435</name>
</gene>
<organism evidence="2 3">
    <name type="scientific">Microbacterium pullorum</name>
    <dbReference type="NCBI Taxonomy" id="2762236"/>
    <lineage>
        <taxon>Bacteria</taxon>
        <taxon>Bacillati</taxon>
        <taxon>Actinomycetota</taxon>
        <taxon>Actinomycetes</taxon>
        <taxon>Micrococcales</taxon>
        <taxon>Microbacteriaceae</taxon>
        <taxon>Microbacterium</taxon>
    </lineage>
</organism>
<keyword evidence="1" id="KW-1133">Transmembrane helix</keyword>
<evidence type="ECO:0000313" key="3">
    <source>
        <dbReference type="Proteomes" id="UP000648352"/>
    </source>
</evidence>
<dbReference type="Proteomes" id="UP000648352">
    <property type="component" value="Unassembled WGS sequence"/>
</dbReference>
<evidence type="ECO:0000313" key="2">
    <source>
        <dbReference type="EMBL" id="MBD7956491.1"/>
    </source>
</evidence>
<accession>A0ABR8RZ42</accession>
<dbReference type="EMBL" id="JACSQP010000001">
    <property type="protein sequence ID" value="MBD7956491.1"/>
    <property type="molecule type" value="Genomic_DNA"/>
</dbReference>
<comment type="caution">
    <text evidence="2">The sequence shown here is derived from an EMBL/GenBank/DDBJ whole genome shotgun (WGS) entry which is preliminary data.</text>
</comment>
<feature type="transmembrane region" description="Helical" evidence="1">
    <location>
        <begin position="20"/>
        <end position="47"/>
    </location>
</feature>
<evidence type="ECO:0000256" key="1">
    <source>
        <dbReference type="SAM" id="Phobius"/>
    </source>
</evidence>
<sequence length="224" mass="24002">MFSVEGFMRVNTFLQGAYRLAYLNILWLATTVLGLVVFGIGPASYAVAAYVDRWFRFGETPPVTRTFIAHFREQYWRAAVVGWILVLAAAIAVTNVFTLTVWAVQFANVLALLVVAVAAAYVFPVMAATDLRGVGRPLAAALMIGFGSLPWTITAMAAVAAAVWLAASFALPLLVLFGYGIPAAAIGFVTRTVFTQLVGEAALTSPLGPRDDARPVPHPARGKR</sequence>
<dbReference type="InterPro" id="IPR006938">
    <property type="entry name" value="DUF624"/>
</dbReference>
<dbReference type="Pfam" id="PF04854">
    <property type="entry name" value="DUF624"/>
    <property type="match status" value="1"/>
</dbReference>